<keyword evidence="3" id="KW-0472">Membrane</keyword>
<keyword evidence="2" id="KW-0813">Transport</keyword>
<sequence length="138" mass="15337">MEYLFAFASILAVVGIFFVGSKMFNDLVEGTFSQEEIQKSQTRFFITAAIVEVIPIFIIASTYVNLLAGELVDLHLYVSIVIIVVFWMIGLAKLYVKGRESISFSPEENQSQTKAVIFISLAFLSGIPIASIMMLLNV</sequence>
<evidence type="ECO:0000313" key="4">
    <source>
        <dbReference type="EMBL" id="REJ06493.1"/>
    </source>
</evidence>
<name>A0A3E0J0P0_9BACI</name>
<dbReference type="RefSeq" id="WP_115824865.1">
    <property type="nucleotide sequence ID" value="NZ_QUAE01000025.1"/>
</dbReference>
<dbReference type="GO" id="GO:1902600">
    <property type="term" value="P:proton transmembrane transport"/>
    <property type="evidence" value="ECO:0007669"/>
    <property type="project" value="UniProtKB-KW"/>
</dbReference>
<dbReference type="Proteomes" id="UP000256305">
    <property type="component" value="Unassembled WGS sequence"/>
</dbReference>
<dbReference type="Gene3D" id="1.20.20.10">
    <property type="entry name" value="F1F0 ATP synthase subunit C"/>
    <property type="match status" value="1"/>
</dbReference>
<protein>
    <submittedName>
        <fullName evidence="4">Uncharacterized protein</fullName>
    </submittedName>
</protein>
<evidence type="ECO:0000313" key="5">
    <source>
        <dbReference type="Proteomes" id="UP000256305"/>
    </source>
</evidence>
<keyword evidence="3" id="KW-0812">Transmembrane</keyword>
<keyword evidence="2" id="KW-0406">Ion transport</keyword>
<keyword evidence="1" id="KW-0375">Hydrogen ion transport</keyword>
<feature type="transmembrane region" description="Helical" evidence="3">
    <location>
        <begin position="6"/>
        <end position="24"/>
    </location>
</feature>
<feature type="transmembrane region" description="Helical" evidence="3">
    <location>
        <begin position="44"/>
        <end position="64"/>
    </location>
</feature>
<evidence type="ECO:0000256" key="1">
    <source>
        <dbReference type="ARBA" id="ARBA00022781"/>
    </source>
</evidence>
<evidence type="ECO:0000256" key="2">
    <source>
        <dbReference type="ARBA" id="ARBA00023065"/>
    </source>
</evidence>
<accession>A0A3E0J0P0</accession>
<feature type="transmembrane region" description="Helical" evidence="3">
    <location>
        <begin position="116"/>
        <end position="136"/>
    </location>
</feature>
<gene>
    <name evidence="4" type="ORF">DYE48_18560</name>
</gene>
<proteinExistence type="predicted"/>
<comment type="caution">
    <text evidence="4">The sequence shown here is derived from an EMBL/GenBank/DDBJ whole genome shotgun (WGS) entry which is preliminary data.</text>
</comment>
<reference evidence="4 5" key="1">
    <citation type="submission" date="2018-08" db="EMBL/GenBank/DDBJ databases">
        <title>Genome sequence of Halobacillus trueperi KCTC 3686.</title>
        <authorList>
            <person name="Cho K.H."/>
            <person name="Kwak M.-J."/>
            <person name="Kim B.-Y."/>
            <person name="Chun J."/>
        </authorList>
    </citation>
    <scope>NUCLEOTIDE SEQUENCE [LARGE SCALE GENOMIC DNA]</scope>
    <source>
        <strain evidence="4 5">KCTC 3686</strain>
    </source>
</reference>
<evidence type="ECO:0000256" key="3">
    <source>
        <dbReference type="SAM" id="Phobius"/>
    </source>
</evidence>
<dbReference type="EMBL" id="QUAE01000025">
    <property type="protein sequence ID" value="REJ06493.1"/>
    <property type="molecule type" value="Genomic_DNA"/>
</dbReference>
<feature type="transmembrane region" description="Helical" evidence="3">
    <location>
        <begin position="76"/>
        <end position="96"/>
    </location>
</feature>
<keyword evidence="5" id="KW-1185">Reference proteome</keyword>
<dbReference type="AlphaFoldDB" id="A0A3E0J0P0"/>
<organism evidence="4 5">
    <name type="scientific">Halobacillus trueperi</name>
    <dbReference type="NCBI Taxonomy" id="156205"/>
    <lineage>
        <taxon>Bacteria</taxon>
        <taxon>Bacillati</taxon>
        <taxon>Bacillota</taxon>
        <taxon>Bacilli</taxon>
        <taxon>Bacillales</taxon>
        <taxon>Bacillaceae</taxon>
        <taxon>Halobacillus</taxon>
    </lineage>
</organism>
<dbReference type="InterPro" id="IPR038662">
    <property type="entry name" value="ATP_synth_F0_csu_sf"/>
</dbReference>
<keyword evidence="3" id="KW-1133">Transmembrane helix</keyword>